<dbReference type="PANTHER" id="PTHR46401:SF2">
    <property type="entry name" value="GLYCOSYLTRANSFERASE WBBK-RELATED"/>
    <property type="match status" value="1"/>
</dbReference>
<feature type="domain" description="Glycosyl transferase family 1" evidence="2">
    <location>
        <begin position="164"/>
        <end position="312"/>
    </location>
</feature>
<accession>A0A841KNG0</accession>
<dbReference type="Pfam" id="PF00534">
    <property type="entry name" value="Glycos_transf_1"/>
    <property type="match status" value="1"/>
</dbReference>
<dbReference type="SUPFAM" id="SSF53756">
    <property type="entry name" value="UDP-Glycosyltransferase/glycogen phosphorylase"/>
    <property type="match status" value="1"/>
</dbReference>
<dbReference type="EMBL" id="JACHEN010000004">
    <property type="protein sequence ID" value="MBB6214811.1"/>
    <property type="molecule type" value="Genomic_DNA"/>
</dbReference>
<evidence type="ECO:0000313" key="4">
    <source>
        <dbReference type="Proteomes" id="UP000579281"/>
    </source>
</evidence>
<sequence>MKVLYQIRKDFMDNLAGDSIVFLNLRKHLQDQGIKIDICTDENINIKSYDLVHIFNTIRTRESYGFMKNAKQHNKKVVLTPIYWDLRDYFTQTDQIVKKEAWEKSEDKRKYLFENCDMYLPHCEGEAELIRNNYRVNTKYVIIPYGVDESFKNGNKNYIRDKYGVEEYILCVGRIHHQKNQLNLMKAMSNERIPIVLVGSINDKRYYRDCMSQKKENIMILQDVKREALKSIYKGALLHVLPSWIEYPGLVSLEAGIAGCKVVSTEIGSAKEVLADYADYCNPSNIDSIYNAIMSALHKTSTTDLRNYIEENYTWHKIAKKAIEAYHSLI</sequence>
<evidence type="ECO:0000259" key="2">
    <source>
        <dbReference type="Pfam" id="PF00534"/>
    </source>
</evidence>
<evidence type="ECO:0000313" key="3">
    <source>
        <dbReference type="EMBL" id="MBB6214811.1"/>
    </source>
</evidence>
<dbReference type="GO" id="GO:0009103">
    <property type="term" value="P:lipopolysaccharide biosynthetic process"/>
    <property type="evidence" value="ECO:0007669"/>
    <property type="project" value="TreeGrafter"/>
</dbReference>
<dbReference type="Proteomes" id="UP000579281">
    <property type="component" value="Unassembled WGS sequence"/>
</dbReference>
<dbReference type="Gene3D" id="3.40.50.2000">
    <property type="entry name" value="Glycogen Phosphorylase B"/>
    <property type="match status" value="2"/>
</dbReference>
<dbReference type="GO" id="GO:0016757">
    <property type="term" value="F:glycosyltransferase activity"/>
    <property type="evidence" value="ECO:0007669"/>
    <property type="project" value="InterPro"/>
</dbReference>
<dbReference type="PANTHER" id="PTHR46401">
    <property type="entry name" value="GLYCOSYLTRANSFERASE WBBK-RELATED"/>
    <property type="match status" value="1"/>
</dbReference>
<keyword evidence="1 3" id="KW-0808">Transferase</keyword>
<protein>
    <submittedName>
        <fullName evidence="3">Glycosyltransferase involved in cell wall biosynthesis</fullName>
    </submittedName>
</protein>
<keyword evidence="4" id="KW-1185">Reference proteome</keyword>
<reference evidence="3 4" key="1">
    <citation type="submission" date="2020-08" db="EMBL/GenBank/DDBJ databases">
        <title>Genomic Encyclopedia of Type Strains, Phase IV (KMG-IV): sequencing the most valuable type-strain genomes for metagenomic binning, comparative biology and taxonomic classification.</title>
        <authorList>
            <person name="Goeker M."/>
        </authorList>
    </citation>
    <scope>NUCLEOTIDE SEQUENCE [LARGE SCALE GENOMIC DNA]</scope>
    <source>
        <strain evidence="3 4">DSM 103526</strain>
    </source>
</reference>
<organism evidence="3 4">
    <name type="scientific">Anaerosolibacter carboniphilus</name>
    <dbReference type="NCBI Taxonomy" id="1417629"/>
    <lineage>
        <taxon>Bacteria</taxon>
        <taxon>Bacillati</taxon>
        <taxon>Bacillota</taxon>
        <taxon>Clostridia</taxon>
        <taxon>Peptostreptococcales</taxon>
        <taxon>Thermotaleaceae</taxon>
        <taxon>Anaerosolibacter</taxon>
    </lineage>
</organism>
<dbReference type="AlphaFoldDB" id="A0A841KNG0"/>
<gene>
    <name evidence="3" type="ORF">HNQ80_000896</name>
</gene>
<proteinExistence type="predicted"/>
<comment type="caution">
    <text evidence="3">The sequence shown here is derived from an EMBL/GenBank/DDBJ whole genome shotgun (WGS) entry which is preliminary data.</text>
</comment>
<dbReference type="InterPro" id="IPR001296">
    <property type="entry name" value="Glyco_trans_1"/>
</dbReference>
<evidence type="ECO:0000256" key="1">
    <source>
        <dbReference type="ARBA" id="ARBA00022679"/>
    </source>
</evidence>
<name>A0A841KNG0_9FIRM</name>